<gene>
    <name evidence="2" type="ORF">O3V59_12255</name>
</gene>
<keyword evidence="1" id="KW-1133">Transmembrane helix</keyword>
<proteinExistence type="predicted"/>
<dbReference type="Proteomes" id="UP001151071">
    <property type="component" value="Unassembled WGS sequence"/>
</dbReference>
<evidence type="ECO:0000313" key="3">
    <source>
        <dbReference type="Proteomes" id="UP001151071"/>
    </source>
</evidence>
<accession>A0A9X3TQX4</accession>
<keyword evidence="1" id="KW-0472">Membrane</keyword>
<sequence length="199" mass="22566">MAWTKRSLQIGLPLSLLGILLLPVFMAVLKWLFVYPEQTWLMSHMSLLLACLAGLFILPAFVVKKGVKLILGGVTILFLWLTMNTYAYVDREGVHLNPFFGRETLYAWNQVQKTEIGVGLTGKKADTAEVYMRFTFKDGTQKQIGCWFVSDAVFAKEMMEQYGLPVTLLPISEQAYERIGQWPVADQLELQQLYTGTST</sequence>
<feature type="transmembrane region" description="Helical" evidence="1">
    <location>
        <begin position="69"/>
        <end position="89"/>
    </location>
</feature>
<evidence type="ECO:0000313" key="2">
    <source>
        <dbReference type="EMBL" id="MDA5109139.1"/>
    </source>
</evidence>
<dbReference type="RefSeq" id="WP_271140226.1">
    <property type="nucleotide sequence ID" value="NZ_JAPYYP010000014.1"/>
</dbReference>
<keyword evidence="3" id="KW-1185">Reference proteome</keyword>
<dbReference type="EMBL" id="JAPYYP010000014">
    <property type="protein sequence ID" value="MDA5109139.1"/>
    <property type="molecule type" value="Genomic_DNA"/>
</dbReference>
<organism evidence="2 3">
    <name type="scientific">Brevibacillus thermoruber</name>
    <dbReference type="NCBI Taxonomy" id="33942"/>
    <lineage>
        <taxon>Bacteria</taxon>
        <taxon>Bacillati</taxon>
        <taxon>Bacillota</taxon>
        <taxon>Bacilli</taxon>
        <taxon>Bacillales</taxon>
        <taxon>Paenibacillaceae</taxon>
        <taxon>Brevibacillus</taxon>
    </lineage>
</organism>
<comment type="caution">
    <text evidence="2">The sequence shown here is derived from an EMBL/GenBank/DDBJ whole genome shotgun (WGS) entry which is preliminary data.</text>
</comment>
<keyword evidence="1" id="KW-0812">Transmembrane</keyword>
<reference evidence="2" key="1">
    <citation type="submission" date="2022-12" db="EMBL/GenBank/DDBJ databases">
        <title>Draft genome sequence of the thermophilic strain Brevibacillus thermoruber HT42, isolated from Los Humeros, Puebla, Mexico, with biotechnological potential.</title>
        <authorList>
            <person name="Lara Sanchez J."/>
            <person name="Solis Palacios R."/>
            <person name="Bustos Baena A.S."/>
            <person name="Ruz Baez A.E."/>
            <person name="Espinosa Luna G."/>
            <person name="Oliart Ros R.M."/>
        </authorList>
    </citation>
    <scope>NUCLEOTIDE SEQUENCE</scope>
    <source>
        <strain evidence="2">HT42</strain>
    </source>
</reference>
<feature type="transmembrane region" description="Helical" evidence="1">
    <location>
        <begin position="40"/>
        <end position="62"/>
    </location>
</feature>
<dbReference type="AlphaFoldDB" id="A0A9X3TQX4"/>
<evidence type="ECO:0000256" key="1">
    <source>
        <dbReference type="SAM" id="Phobius"/>
    </source>
</evidence>
<feature type="transmembrane region" description="Helical" evidence="1">
    <location>
        <begin position="12"/>
        <end position="34"/>
    </location>
</feature>
<name>A0A9X3TQX4_9BACL</name>
<protein>
    <submittedName>
        <fullName evidence="2">Uncharacterized protein</fullName>
    </submittedName>
</protein>